<accession>A0A7G9GPF6</accession>
<dbReference type="RefSeq" id="WP_117455880.1">
    <property type="nucleotide sequence ID" value="NZ_CP060636.1"/>
</dbReference>
<sequence>MRKQIPLIKKAGAFALSLGLMFTLVLPYAIYAEEEGTVTPQTEETNTQEQVKEKENNAELSNIKSIDVTKPVIEDINFEAGKTFEVGEEVPISIKAYDAESGIDFVKINIYYTQSDDDNYYNGSEITLVYNEVTKLYEGKIPVINGGYDKALINRIYAVDKNHNLTEIYESEKYYFLISGGENNNLKHSKVESLEFKENGQTLTDKDQVHISITVPEEDSKYFSSINLEFYNKEKERYSSLSCHKVGDSNVYESYDSLLYFYGGHWVLNEIYAHDEERIDISYDKMDTIFFDYKGDKDEENPKIESIVMDKQGEFVKPGDDIQIHIKVSDNVALRTQEDTFLLFQAEASIYPSQHRVDLKYDENKDEFIGHWLIDSKTYPCEWYIDYLGIWDTSGNSVALYDFIGDYNPYYIKVNNDNNYVTPTYSLNISFYALDENGDYFRVSRQELNDIERHTKFKDMDIKMPDGSTSFENLKFVKWVDDDNNPYNGEKEMLGDFYINFFAVYDKNVINFSTTYVNKDEDISWQSETITVPTDMTYQELFDKYEPNVDDLYTGKQFDKWVYSGFDPNIDLNEEIPFQPWNYSIQAYAKFKDLNVIQGSYTYINVDGETTWQTNTEFVKETLLRSEAFDSLSKYEVNSYEGLRFAKWVPTGESADNTMDRAVFNYESFEYDADYENHLVRFVLYDRNKPYSSIGPGGGTTGFEIGVDYITVADDGEEIKVPEFNMKDIEWYEGPESDVIMVTSNLYYYGIGTGIEEETPDVPDEPDTPVTPDQPDEPDTPEEPEKPDTPDKPVTPVEPEKPITPDKPSEPDKEITDTGTSGSTTDKVIVLPKEETNKIVEEIAKADKEEKIEVFMGNATVVPTEVLEAAKGKDVVVELNMGGYTWEINGKDILASNLKDINLEVKMDSHAVPSNIVKELAGDNPVKQLSLTHNGNFGFKANLKINVGNEYKGKYGNLYYYDSDGKMVYMNAGKIDENGNVVVSFSHASDYVIVINDKNMAPSTNNKDVIKDTANHVNNLYGFVSIILCISGAFMLLYTNKKKSEE</sequence>
<name>A0A7G9GPF6_9FIRM</name>
<feature type="region of interest" description="Disordered" evidence="1">
    <location>
        <begin position="755"/>
        <end position="830"/>
    </location>
</feature>
<reference evidence="3 4" key="1">
    <citation type="submission" date="2020-08" db="EMBL/GenBank/DDBJ databases">
        <authorList>
            <person name="Liu C."/>
            <person name="Sun Q."/>
        </authorList>
    </citation>
    <scope>NUCLEOTIDE SEQUENCE [LARGE SCALE GENOMIC DNA]</scope>
    <source>
        <strain evidence="3 4">NSJ-61</strain>
    </source>
</reference>
<feature type="compositionally biased region" description="Low complexity" evidence="1">
    <location>
        <begin position="817"/>
        <end position="826"/>
    </location>
</feature>
<keyword evidence="2" id="KW-1133">Transmembrane helix</keyword>
<keyword evidence="2" id="KW-0812">Transmembrane</keyword>
<gene>
    <name evidence="3" type="ORF">H9Q80_01675</name>
</gene>
<dbReference type="Proteomes" id="UP000515856">
    <property type="component" value="Chromosome"/>
</dbReference>
<evidence type="ECO:0000313" key="3">
    <source>
        <dbReference type="EMBL" id="QNM12688.1"/>
    </source>
</evidence>
<protein>
    <submittedName>
        <fullName evidence="3">Uncharacterized protein</fullName>
    </submittedName>
</protein>
<feature type="compositionally biased region" description="Acidic residues" evidence="1">
    <location>
        <begin position="755"/>
        <end position="767"/>
    </location>
</feature>
<dbReference type="AlphaFoldDB" id="A0A7G9GPF6"/>
<evidence type="ECO:0000256" key="2">
    <source>
        <dbReference type="SAM" id="Phobius"/>
    </source>
</evidence>
<evidence type="ECO:0000256" key="1">
    <source>
        <dbReference type="SAM" id="MobiDB-lite"/>
    </source>
</evidence>
<feature type="compositionally biased region" description="Basic and acidic residues" evidence="1">
    <location>
        <begin position="798"/>
        <end position="816"/>
    </location>
</feature>
<dbReference type="EMBL" id="CP060636">
    <property type="protein sequence ID" value="QNM12688.1"/>
    <property type="molecule type" value="Genomic_DNA"/>
</dbReference>
<keyword evidence="2" id="KW-0472">Membrane</keyword>
<proteinExistence type="predicted"/>
<evidence type="ECO:0000313" key="4">
    <source>
        <dbReference type="Proteomes" id="UP000515856"/>
    </source>
</evidence>
<dbReference type="KEGG" id="ehn:H9Q80_01675"/>
<organism evidence="3 4">
    <name type="scientific">[Eubacterium] hominis</name>
    <dbReference type="NCBI Taxonomy" id="2764325"/>
    <lineage>
        <taxon>Bacteria</taxon>
        <taxon>Bacillati</taxon>
        <taxon>Bacillota</taxon>
        <taxon>Erysipelotrichia</taxon>
        <taxon>Erysipelotrichales</taxon>
        <taxon>Erysipelotrichaceae</taxon>
        <taxon>Amedibacillus</taxon>
    </lineage>
</organism>
<feature type="transmembrane region" description="Helical" evidence="2">
    <location>
        <begin position="1020"/>
        <end position="1038"/>
    </location>
</feature>
<keyword evidence="4" id="KW-1185">Reference proteome</keyword>